<dbReference type="GO" id="GO:0080132">
    <property type="term" value="F:fatty acid 2-hydroxylase activity"/>
    <property type="evidence" value="ECO:0007669"/>
    <property type="project" value="InterPro"/>
</dbReference>
<keyword evidence="12 14" id="KW-0472">Membrane</keyword>
<evidence type="ECO:0000256" key="11">
    <source>
        <dbReference type="ARBA" id="ARBA00023098"/>
    </source>
</evidence>
<dbReference type="GO" id="GO:0016020">
    <property type="term" value="C:membrane"/>
    <property type="evidence" value="ECO:0007669"/>
    <property type="project" value="InterPro"/>
</dbReference>
<accession>A0A9X1UY18</accession>
<dbReference type="Pfam" id="PF04116">
    <property type="entry name" value="FA_hydroxylase"/>
    <property type="match status" value="1"/>
</dbReference>
<keyword evidence="8" id="KW-0862">Zinc</keyword>
<name>A0A9X1UY18_9FLAO</name>
<feature type="transmembrane region" description="Helical" evidence="14">
    <location>
        <begin position="75"/>
        <end position="96"/>
    </location>
</feature>
<sequence length="235" mass="27178">MENYTDFFNSIEIMESTKLKRPKHKGSPKLFNNPILEKLTHTHISIPLIIFGIIAAALIYYGIIEKGFEVPEMVLLFFAGLFFFTLVEYLMHRYLYHIPATTPRRQKISYTMHGVHHDYPKDKSRLAMPPVLSLIIATVLFIIYRAVLGDYVFGFLAGFLIGYAGYLAVHYSVHAFKVPNNFLKTLWHHHSIHHYREPDRAFGVSSPLWDHIFRTMPRQSPKSERAKVGTSIDPS</sequence>
<evidence type="ECO:0000256" key="12">
    <source>
        <dbReference type="ARBA" id="ARBA00023136"/>
    </source>
</evidence>
<evidence type="ECO:0000313" key="17">
    <source>
        <dbReference type="Proteomes" id="UP001139344"/>
    </source>
</evidence>
<dbReference type="Proteomes" id="UP001139344">
    <property type="component" value="Unassembled WGS sequence"/>
</dbReference>
<organism evidence="16 17">
    <name type="scientific">Christiangramia crocea</name>
    <dbReference type="NCBI Taxonomy" id="2904124"/>
    <lineage>
        <taxon>Bacteria</taxon>
        <taxon>Pseudomonadati</taxon>
        <taxon>Bacteroidota</taxon>
        <taxon>Flavobacteriia</taxon>
        <taxon>Flavobacteriales</taxon>
        <taxon>Flavobacteriaceae</taxon>
        <taxon>Christiangramia</taxon>
    </lineage>
</organism>
<dbReference type="RefSeq" id="WP_240099310.1">
    <property type="nucleotide sequence ID" value="NZ_JAJSON010000024.1"/>
</dbReference>
<evidence type="ECO:0000256" key="1">
    <source>
        <dbReference type="ARBA" id="ARBA00001947"/>
    </source>
</evidence>
<dbReference type="PANTHER" id="PTHR12863:SF1">
    <property type="entry name" value="FATTY ACID 2-HYDROXYLASE"/>
    <property type="match status" value="1"/>
</dbReference>
<keyword evidence="6" id="KW-0256">Endoplasmic reticulum</keyword>
<keyword evidence="9 14" id="KW-1133">Transmembrane helix</keyword>
<evidence type="ECO:0000256" key="2">
    <source>
        <dbReference type="ARBA" id="ARBA00004477"/>
    </source>
</evidence>
<keyword evidence="13" id="KW-0275">Fatty acid biosynthesis</keyword>
<dbReference type="InterPro" id="IPR006694">
    <property type="entry name" value="Fatty_acid_hydroxylase"/>
</dbReference>
<evidence type="ECO:0000256" key="3">
    <source>
        <dbReference type="ARBA" id="ARBA00022516"/>
    </source>
</evidence>
<evidence type="ECO:0000256" key="6">
    <source>
        <dbReference type="ARBA" id="ARBA00022824"/>
    </source>
</evidence>
<evidence type="ECO:0000259" key="15">
    <source>
        <dbReference type="Pfam" id="PF04116"/>
    </source>
</evidence>
<evidence type="ECO:0000256" key="10">
    <source>
        <dbReference type="ARBA" id="ARBA00023002"/>
    </source>
</evidence>
<comment type="caution">
    <text evidence="16">The sequence shown here is derived from an EMBL/GenBank/DDBJ whole genome shotgun (WGS) entry which is preliminary data.</text>
</comment>
<keyword evidence="5" id="KW-0479">Metal-binding</keyword>
<reference evidence="16" key="1">
    <citation type="submission" date="2021-12" db="EMBL/GenBank/DDBJ databases">
        <title>Description of Gramella crocea sp. nov., a new bacterium isolated from activated sludge.</title>
        <authorList>
            <person name="Zhang X."/>
        </authorList>
    </citation>
    <scope>NUCLEOTIDE SEQUENCE</scope>
    <source>
        <strain evidence="16">YB25</strain>
    </source>
</reference>
<dbReference type="EMBL" id="JAJSON010000024">
    <property type="protein sequence ID" value="MCG9972250.1"/>
    <property type="molecule type" value="Genomic_DNA"/>
</dbReference>
<evidence type="ECO:0000256" key="7">
    <source>
        <dbReference type="ARBA" id="ARBA00022832"/>
    </source>
</evidence>
<evidence type="ECO:0000256" key="9">
    <source>
        <dbReference type="ARBA" id="ARBA00022989"/>
    </source>
</evidence>
<dbReference type="PANTHER" id="PTHR12863">
    <property type="entry name" value="FATTY ACID HYDROXYLASE"/>
    <property type="match status" value="1"/>
</dbReference>
<evidence type="ECO:0000256" key="5">
    <source>
        <dbReference type="ARBA" id="ARBA00022723"/>
    </source>
</evidence>
<dbReference type="GO" id="GO:0006633">
    <property type="term" value="P:fatty acid biosynthetic process"/>
    <property type="evidence" value="ECO:0007669"/>
    <property type="project" value="UniProtKB-KW"/>
</dbReference>
<keyword evidence="11" id="KW-0443">Lipid metabolism</keyword>
<evidence type="ECO:0000256" key="13">
    <source>
        <dbReference type="ARBA" id="ARBA00023160"/>
    </source>
</evidence>
<keyword evidence="4 14" id="KW-0812">Transmembrane</keyword>
<comment type="cofactor">
    <cofactor evidence="1">
        <name>Zn(2+)</name>
        <dbReference type="ChEBI" id="CHEBI:29105"/>
    </cofactor>
</comment>
<keyword evidence="17" id="KW-1185">Reference proteome</keyword>
<keyword evidence="7" id="KW-0276">Fatty acid metabolism</keyword>
<dbReference type="GO" id="GO:0005506">
    <property type="term" value="F:iron ion binding"/>
    <property type="evidence" value="ECO:0007669"/>
    <property type="project" value="InterPro"/>
</dbReference>
<dbReference type="InterPro" id="IPR014430">
    <property type="entry name" value="Scs7"/>
</dbReference>
<evidence type="ECO:0000256" key="4">
    <source>
        <dbReference type="ARBA" id="ARBA00022692"/>
    </source>
</evidence>
<evidence type="ECO:0000256" key="14">
    <source>
        <dbReference type="SAM" id="Phobius"/>
    </source>
</evidence>
<keyword evidence="3" id="KW-0444">Lipid biosynthesis</keyword>
<protein>
    <submittedName>
        <fullName evidence="16">Sterol desaturase family protein</fullName>
    </submittedName>
</protein>
<keyword evidence="10" id="KW-0560">Oxidoreductase</keyword>
<dbReference type="AlphaFoldDB" id="A0A9X1UY18"/>
<comment type="subcellular location">
    <subcellularLocation>
        <location evidence="2">Endoplasmic reticulum membrane</location>
        <topology evidence="2">Multi-pass membrane protein</topology>
    </subcellularLocation>
</comment>
<feature type="transmembrane region" description="Helical" evidence="14">
    <location>
        <begin position="151"/>
        <end position="169"/>
    </location>
</feature>
<feature type="transmembrane region" description="Helical" evidence="14">
    <location>
        <begin position="126"/>
        <end position="145"/>
    </location>
</feature>
<gene>
    <name evidence="16" type="ORF">LU635_11435</name>
</gene>
<feature type="domain" description="Fatty acid hydroxylase" evidence="15">
    <location>
        <begin position="78"/>
        <end position="215"/>
    </location>
</feature>
<feature type="transmembrane region" description="Helical" evidence="14">
    <location>
        <begin position="44"/>
        <end position="63"/>
    </location>
</feature>
<evidence type="ECO:0000256" key="8">
    <source>
        <dbReference type="ARBA" id="ARBA00022833"/>
    </source>
</evidence>
<proteinExistence type="predicted"/>
<evidence type="ECO:0000313" key="16">
    <source>
        <dbReference type="EMBL" id="MCG9972250.1"/>
    </source>
</evidence>